<reference evidence="2" key="2">
    <citation type="submission" date="2023-05" db="EMBL/GenBank/DDBJ databases">
        <authorList>
            <consortium name="Lawrence Berkeley National Laboratory"/>
            <person name="Steindorff A."/>
            <person name="Hensen N."/>
            <person name="Bonometti L."/>
            <person name="Westerberg I."/>
            <person name="Brannstrom I.O."/>
            <person name="Guillou S."/>
            <person name="Cros-Aarteil S."/>
            <person name="Calhoun S."/>
            <person name="Haridas S."/>
            <person name="Kuo A."/>
            <person name="Mondo S."/>
            <person name="Pangilinan J."/>
            <person name="Riley R."/>
            <person name="Labutti K."/>
            <person name="Andreopoulos B."/>
            <person name="Lipzen A."/>
            <person name="Chen C."/>
            <person name="Yanf M."/>
            <person name="Daum C."/>
            <person name="Ng V."/>
            <person name="Clum A."/>
            <person name="Ohm R."/>
            <person name="Martin F."/>
            <person name="Silar P."/>
            <person name="Natvig D."/>
            <person name="Lalanne C."/>
            <person name="Gautier V."/>
            <person name="Ament-Velasquez S.L."/>
            <person name="Kruys A."/>
            <person name="Hutchinson M.I."/>
            <person name="Powell A.J."/>
            <person name="Barry K."/>
            <person name="Miller A.N."/>
            <person name="Grigoriev I.V."/>
            <person name="Debuchy R."/>
            <person name="Gladieux P."/>
            <person name="Thoren M.H."/>
            <person name="Johannesson H."/>
        </authorList>
    </citation>
    <scope>NUCLEOTIDE SEQUENCE</scope>
    <source>
        <strain evidence="2">CBS 123565</strain>
    </source>
</reference>
<accession>A0AAN6ZI19</accession>
<organism evidence="2 3">
    <name type="scientific">Trichocladium antarcticum</name>
    <dbReference type="NCBI Taxonomy" id="1450529"/>
    <lineage>
        <taxon>Eukaryota</taxon>
        <taxon>Fungi</taxon>
        <taxon>Dikarya</taxon>
        <taxon>Ascomycota</taxon>
        <taxon>Pezizomycotina</taxon>
        <taxon>Sordariomycetes</taxon>
        <taxon>Sordariomycetidae</taxon>
        <taxon>Sordariales</taxon>
        <taxon>Chaetomiaceae</taxon>
        <taxon>Trichocladium</taxon>
    </lineage>
</organism>
<dbReference type="EMBL" id="MU853401">
    <property type="protein sequence ID" value="KAK4138324.1"/>
    <property type="molecule type" value="Genomic_DNA"/>
</dbReference>
<dbReference type="PANTHER" id="PTHR42808">
    <property type="entry name" value="HYDROXYSTEROID DEHYDROGENASE-LIKE PROTEIN 2"/>
    <property type="match status" value="1"/>
</dbReference>
<proteinExistence type="predicted"/>
<dbReference type="InterPro" id="IPR036291">
    <property type="entry name" value="NAD(P)-bd_dom_sf"/>
</dbReference>
<dbReference type="InterPro" id="IPR002347">
    <property type="entry name" value="SDR_fam"/>
</dbReference>
<evidence type="ECO:0000313" key="2">
    <source>
        <dbReference type="EMBL" id="KAK4138324.1"/>
    </source>
</evidence>
<dbReference type="InterPro" id="IPR051935">
    <property type="entry name" value="HSDL2"/>
</dbReference>
<feature type="region of interest" description="Disordered" evidence="1">
    <location>
        <begin position="153"/>
        <end position="178"/>
    </location>
</feature>
<evidence type="ECO:0000256" key="1">
    <source>
        <dbReference type="SAM" id="MobiDB-lite"/>
    </source>
</evidence>
<protein>
    <submittedName>
        <fullName evidence="2">NAD(P)-binding protein</fullName>
    </submittedName>
</protein>
<evidence type="ECO:0000313" key="3">
    <source>
        <dbReference type="Proteomes" id="UP001304895"/>
    </source>
</evidence>
<sequence>MTSNTAYTRQVAVVLGASRGIGRQIAIDLAREGYAVVVAAKSTTTPSDLAKLTPFPPNPNSRQSTITTVVREIILAGGTATAIPVDTTSYPSIQQLITKTIETYGRINILIYNPGAIWWAPVSATPMKRFRLMQRVNVEGLYGAVQEALPHLTRQHRHDRDRQQQRQQGRQRAGTGEKTGPRIVVVCPPIYSRFFRGKTAYAMGKVGMSVLVQGLGMDFEREGLVEGGAGMAVVGIWPAAAIESAATEQFTRKEPSYARDLRKPTIFSDAILAMIRAPASEINGRLELDEDFLRRHAGVTDFSNYSVVPGTAPRRIMPAEFPDLAVKEQDDDGMRADSSKL</sequence>
<keyword evidence="3" id="KW-1185">Reference proteome</keyword>
<dbReference type="PANTHER" id="PTHR42808:SF4">
    <property type="entry name" value="SHORT CHAIN DEHYDROGENASE"/>
    <property type="match status" value="1"/>
</dbReference>
<dbReference type="Gene3D" id="3.40.50.720">
    <property type="entry name" value="NAD(P)-binding Rossmann-like Domain"/>
    <property type="match status" value="1"/>
</dbReference>
<reference evidence="2" key="1">
    <citation type="journal article" date="2023" name="Mol. Phylogenet. Evol.">
        <title>Genome-scale phylogeny and comparative genomics of the fungal order Sordariales.</title>
        <authorList>
            <person name="Hensen N."/>
            <person name="Bonometti L."/>
            <person name="Westerberg I."/>
            <person name="Brannstrom I.O."/>
            <person name="Guillou S."/>
            <person name="Cros-Aarteil S."/>
            <person name="Calhoun S."/>
            <person name="Haridas S."/>
            <person name="Kuo A."/>
            <person name="Mondo S."/>
            <person name="Pangilinan J."/>
            <person name="Riley R."/>
            <person name="LaButti K."/>
            <person name="Andreopoulos B."/>
            <person name="Lipzen A."/>
            <person name="Chen C."/>
            <person name="Yan M."/>
            <person name="Daum C."/>
            <person name="Ng V."/>
            <person name="Clum A."/>
            <person name="Steindorff A."/>
            <person name="Ohm R.A."/>
            <person name="Martin F."/>
            <person name="Silar P."/>
            <person name="Natvig D.O."/>
            <person name="Lalanne C."/>
            <person name="Gautier V."/>
            <person name="Ament-Velasquez S.L."/>
            <person name="Kruys A."/>
            <person name="Hutchinson M.I."/>
            <person name="Powell A.J."/>
            <person name="Barry K."/>
            <person name="Miller A.N."/>
            <person name="Grigoriev I.V."/>
            <person name="Debuchy R."/>
            <person name="Gladieux P."/>
            <person name="Hiltunen Thoren M."/>
            <person name="Johannesson H."/>
        </authorList>
    </citation>
    <scope>NUCLEOTIDE SEQUENCE</scope>
    <source>
        <strain evidence="2">CBS 123565</strain>
    </source>
</reference>
<dbReference type="PRINTS" id="PR00081">
    <property type="entry name" value="GDHRDH"/>
</dbReference>
<name>A0AAN6ZI19_9PEZI</name>
<dbReference type="Pfam" id="PF00106">
    <property type="entry name" value="adh_short"/>
    <property type="match status" value="2"/>
</dbReference>
<dbReference type="AlphaFoldDB" id="A0AAN6ZI19"/>
<dbReference type="Proteomes" id="UP001304895">
    <property type="component" value="Unassembled WGS sequence"/>
</dbReference>
<gene>
    <name evidence="2" type="ORF">BT67DRAFT_412563</name>
</gene>
<comment type="caution">
    <text evidence="2">The sequence shown here is derived from an EMBL/GenBank/DDBJ whole genome shotgun (WGS) entry which is preliminary data.</text>
</comment>
<dbReference type="SUPFAM" id="SSF51735">
    <property type="entry name" value="NAD(P)-binding Rossmann-fold domains"/>
    <property type="match status" value="1"/>
</dbReference>